<organism evidence="3 4">
    <name type="scientific">Prevotella bivia DNF00320</name>
    <dbReference type="NCBI Taxonomy" id="1401068"/>
    <lineage>
        <taxon>Bacteria</taxon>
        <taxon>Pseudomonadati</taxon>
        <taxon>Bacteroidota</taxon>
        <taxon>Bacteroidia</taxon>
        <taxon>Bacteroidales</taxon>
        <taxon>Prevotellaceae</taxon>
        <taxon>Prevotella</taxon>
    </lineage>
</organism>
<keyword evidence="2 3" id="KW-0808">Transferase</keyword>
<dbReference type="SUPFAM" id="SSF53756">
    <property type="entry name" value="UDP-Glycosyltransferase/glycogen phosphorylase"/>
    <property type="match status" value="1"/>
</dbReference>
<comment type="caution">
    <text evidence="3">The sequence shown here is derived from an EMBL/GenBank/DDBJ whole genome shotgun (WGS) entry which is preliminary data.</text>
</comment>
<dbReference type="InterPro" id="IPR051199">
    <property type="entry name" value="LPS_LOS_Heptosyltrfase"/>
</dbReference>
<dbReference type="PANTHER" id="PTHR30160">
    <property type="entry name" value="TETRAACYLDISACCHARIDE 4'-KINASE-RELATED"/>
    <property type="match status" value="1"/>
</dbReference>
<dbReference type="CDD" id="cd03789">
    <property type="entry name" value="GT9_LPS_heptosyltransferase"/>
    <property type="match status" value="1"/>
</dbReference>
<accession>A0A096AH96</accession>
<dbReference type="GO" id="GO:0008713">
    <property type="term" value="F:ADP-heptose-lipopolysaccharide heptosyltransferase activity"/>
    <property type="evidence" value="ECO:0007669"/>
    <property type="project" value="TreeGrafter"/>
</dbReference>
<dbReference type="GO" id="GO:0005829">
    <property type="term" value="C:cytosol"/>
    <property type="evidence" value="ECO:0007669"/>
    <property type="project" value="TreeGrafter"/>
</dbReference>
<reference evidence="3 4" key="1">
    <citation type="submission" date="2014-07" db="EMBL/GenBank/DDBJ databases">
        <authorList>
            <person name="McCorrison J."/>
            <person name="Sanka R."/>
            <person name="Torralba M."/>
            <person name="Gillis M."/>
            <person name="Haft D.H."/>
            <person name="Methe B."/>
            <person name="Sutton G."/>
            <person name="Nelson K.E."/>
        </authorList>
    </citation>
    <scope>NUCLEOTIDE SEQUENCE [LARGE SCALE GENOMIC DNA]</scope>
    <source>
        <strain evidence="3 4">DNF00320</strain>
    </source>
</reference>
<evidence type="ECO:0000256" key="1">
    <source>
        <dbReference type="ARBA" id="ARBA00022676"/>
    </source>
</evidence>
<evidence type="ECO:0000313" key="3">
    <source>
        <dbReference type="EMBL" id="KGF45921.1"/>
    </source>
</evidence>
<dbReference type="InterPro" id="IPR002201">
    <property type="entry name" value="Glyco_trans_9"/>
</dbReference>
<dbReference type="Pfam" id="PF01075">
    <property type="entry name" value="Glyco_transf_9"/>
    <property type="match status" value="1"/>
</dbReference>
<dbReference type="OrthoDB" id="9768048at2"/>
<sequence>METNHLLIIRFSAMGDVAMTVPIVASLARQYPSLKITVVSRPFAKAFYEGLDKNIEFVGVDLKKEYVGISGLNKLYRKLKAKSITQVADFHDVLRTKYLRLRFSLKGVQTAHINKHKAGKRDLCKKEHKVFIQQPTSFQNYLDVLKTLGYDIEPQHKSIFAPYGNIKPHYIYNKIEEKQENDRWIGIAPFAAHSGKMYPKEKMEEVIHNLSTLHTTWKIFLFGGGKQELDVFYEWEKRFTQCVCVASKLKGLQEELSLMSKLDVMLSMDSANMHLASLVGTRVVSVWGATHPYCGFMGWAQKQADIVQNNNLTCRPCSVFGNKPCYRGDFACMNTITPNEIIKKLEEE</sequence>
<name>A0A096AH96_9BACT</name>
<dbReference type="PANTHER" id="PTHR30160:SF22">
    <property type="entry name" value="LIPOPOLYSACCHARIDE CORE BIOSYNTHESIS PROTEIN"/>
    <property type="match status" value="1"/>
</dbReference>
<dbReference type="EMBL" id="JRNQ01000002">
    <property type="protein sequence ID" value="KGF45921.1"/>
    <property type="molecule type" value="Genomic_DNA"/>
</dbReference>
<dbReference type="Proteomes" id="UP000029525">
    <property type="component" value="Unassembled WGS sequence"/>
</dbReference>
<gene>
    <name evidence="3" type="ORF">HMPREF0647_00520</name>
</gene>
<proteinExistence type="predicted"/>
<evidence type="ECO:0000313" key="4">
    <source>
        <dbReference type="Proteomes" id="UP000029525"/>
    </source>
</evidence>
<dbReference type="AlphaFoldDB" id="A0A096AH96"/>
<protein>
    <submittedName>
        <fullName evidence="3">Glycosyl transferase family 1</fullName>
    </submittedName>
</protein>
<evidence type="ECO:0000256" key="2">
    <source>
        <dbReference type="ARBA" id="ARBA00022679"/>
    </source>
</evidence>
<dbReference type="RefSeq" id="WP_036865737.1">
    <property type="nucleotide sequence ID" value="NZ_JRNQ01000002.1"/>
</dbReference>
<dbReference type="GO" id="GO:0009244">
    <property type="term" value="P:lipopolysaccharide core region biosynthetic process"/>
    <property type="evidence" value="ECO:0007669"/>
    <property type="project" value="TreeGrafter"/>
</dbReference>
<dbReference type="Gene3D" id="3.40.50.2000">
    <property type="entry name" value="Glycogen Phosphorylase B"/>
    <property type="match status" value="2"/>
</dbReference>
<keyword evidence="1" id="KW-0328">Glycosyltransferase</keyword>